<comment type="caution">
    <text evidence="3">The sequence shown here is derived from an EMBL/GenBank/DDBJ whole genome shotgun (WGS) entry which is preliminary data.</text>
</comment>
<dbReference type="InterPro" id="IPR011041">
    <property type="entry name" value="Quinoprot_gluc/sorb_DH_b-prop"/>
</dbReference>
<feature type="signal peptide" evidence="1">
    <location>
        <begin position="1"/>
        <end position="24"/>
    </location>
</feature>
<dbReference type="GO" id="GO:0016491">
    <property type="term" value="F:oxidoreductase activity"/>
    <property type="evidence" value="ECO:0007669"/>
    <property type="project" value="UniProtKB-KW"/>
</dbReference>
<evidence type="ECO:0000259" key="2">
    <source>
        <dbReference type="Pfam" id="PF07995"/>
    </source>
</evidence>
<evidence type="ECO:0000313" key="3">
    <source>
        <dbReference type="EMBL" id="MFD1912996.1"/>
    </source>
</evidence>
<dbReference type="Gene3D" id="2.120.10.30">
    <property type="entry name" value="TolB, C-terminal domain"/>
    <property type="match status" value="1"/>
</dbReference>
<dbReference type="InterPro" id="IPR011042">
    <property type="entry name" value="6-blade_b-propeller_TolB-like"/>
</dbReference>
<keyword evidence="1" id="KW-0732">Signal</keyword>
<sequence>MIAFTRTAALASPLALLMGTGALADYGPIEVGGYTLDVETVAEGLEHPWGMAFIGDDRFLVSERNPGTIRLGGVDGTLSDPVWEAEDLFRPDGETERSQAGLFDIALHPEFDENGWVYISYSRETDRGAALVVVRGTVTGEGSEATLEDVEDIFVMKEEDQDASALHFGGRLAFDPTDNSLFLSIGERRNISRAQDSADQAGSILRMTDEGEPHPDNVEFNENAEEGAPDPYLFSIGNRNVQALAVHPVTAELWASDHGPLGGDEINLIVAGNNYGWPFTTAGSDYSGAPLGVGEAMEGMTPAVHHFQETVAPSGLTFIPEESSFGDWAGDMLIGGLVTEGIMRVRLDEGQVVEEEAIEIGRRIRDVQVGPDGAIWVLTEHEDGEVLRLTPQEG</sequence>
<dbReference type="InterPro" id="IPR012938">
    <property type="entry name" value="Glc/Sorbosone_DH"/>
</dbReference>
<proteinExistence type="predicted"/>
<reference evidence="4" key="1">
    <citation type="journal article" date="2019" name="Int. J. Syst. Evol. Microbiol.">
        <title>The Global Catalogue of Microorganisms (GCM) 10K type strain sequencing project: providing services to taxonomists for standard genome sequencing and annotation.</title>
        <authorList>
            <consortium name="The Broad Institute Genomics Platform"/>
            <consortium name="The Broad Institute Genome Sequencing Center for Infectious Disease"/>
            <person name="Wu L."/>
            <person name="Ma J."/>
        </authorList>
    </citation>
    <scope>NUCLEOTIDE SEQUENCE [LARGE SCALE GENOMIC DNA]</scope>
    <source>
        <strain evidence="4">CGMCC 4.7242</strain>
    </source>
</reference>
<dbReference type="Proteomes" id="UP001597353">
    <property type="component" value="Unassembled WGS sequence"/>
</dbReference>
<protein>
    <submittedName>
        <fullName evidence="3">PQQ-dependent sugar dehydrogenase</fullName>
        <ecNumber evidence="3">1.1.5.-</ecNumber>
    </submittedName>
</protein>
<dbReference type="Pfam" id="PF07995">
    <property type="entry name" value="GSDH"/>
    <property type="match status" value="1"/>
</dbReference>
<name>A0ABW4S657_9RHOB</name>
<evidence type="ECO:0000313" key="4">
    <source>
        <dbReference type="Proteomes" id="UP001597353"/>
    </source>
</evidence>
<dbReference type="PANTHER" id="PTHR19328">
    <property type="entry name" value="HEDGEHOG-INTERACTING PROTEIN"/>
    <property type="match status" value="1"/>
</dbReference>
<gene>
    <name evidence="3" type="ORF">ACFSGJ_12310</name>
</gene>
<dbReference type="PANTHER" id="PTHR19328:SF75">
    <property type="entry name" value="ALDOSE SUGAR DEHYDROGENASE YLII"/>
    <property type="match status" value="1"/>
</dbReference>
<keyword evidence="4" id="KW-1185">Reference proteome</keyword>
<dbReference type="SUPFAM" id="SSF50952">
    <property type="entry name" value="Soluble quinoprotein glucose dehydrogenase"/>
    <property type="match status" value="1"/>
</dbReference>
<organism evidence="3 4">
    <name type="scientific">Halodurantibacterium flavum</name>
    <dbReference type="NCBI Taxonomy" id="1382802"/>
    <lineage>
        <taxon>Bacteria</taxon>
        <taxon>Pseudomonadati</taxon>
        <taxon>Pseudomonadota</taxon>
        <taxon>Alphaproteobacteria</taxon>
        <taxon>Rhodobacterales</taxon>
        <taxon>Paracoccaceae</taxon>
        <taxon>Halodurantibacterium</taxon>
    </lineage>
</organism>
<dbReference type="RefSeq" id="WP_390262099.1">
    <property type="nucleotide sequence ID" value="NZ_JBHUGH010000009.1"/>
</dbReference>
<keyword evidence="3" id="KW-0560">Oxidoreductase</keyword>
<feature type="chain" id="PRO_5046087146" evidence="1">
    <location>
        <begin position="25"/>
        <end position="394"/>
    </location>
</feature>
<dbReference type="EMBL" id="JBHUGH010000009">
    <property type="protein sequence ID" value="MFD1912996.1"/>
    <property type="molecule type" value="Genomic_DNA"/>
</dbReference>
<feature type="domain" description="Glucose/Sorbosone dehydrogenase" evidence="2">
    <location>
        <begin position="45"/>
        <end position="388"/>
    </location>
</feature>
<evidence type="ECO:0000256" key="1">
    <source>
        <dbReference type="SAM" id="SignalP"/>
    </source>
</evidence>
<dbReference type="EC" id="1.1.5.-" evidence="3"/>
<accession>A0ABW4S657</accession>